<comment type="similarity">
    <text evidence="2">Belongs to the SusD family.</text>
</comment>
<dbReference type="SUPFAM" id="SSF48452">
    <property type="entry name" value="TPR-like"/>
    <property type="match status" value="1"/>
</dbReference>
<comment type="caution">
    <text evidence="8">The sequence shown here is derived from an EMBL/GenBank/DDBJ whole genome shotgun (WGS) entry which is preliminary data.</text>
</comment>
<keyword evidence="9" id="KW-1185">Reference proteome</keyword>
<evidence type="ECO:0000256" key="4">
    <source>
        <dbReference type="ARBA" id="ARBA00023136"/>
    </source>
</evidence>
<keyword evidence="3" id="KW-0732">Signal</keyword>
<protein>
    <submittedName>
        <fullName evidence="8">RagB/SusD family nutrient uptake outer membrane protein</fullName>
    </submittedName>
</protein>
<evidence type="ECO:0000313" key="9">
    <source>
        <dbReference type="Proteomes" id="UP001139450"/>
    </source>
</evidence>
<dbReference type="Pfam" id="PF07980">
    <property type="entry name" value="SusD_RagB"/>
    <property type="match status" value="1"/>
</dbReference>
<dbReference type="EMBL" id="JALJEJ010000001">
    <property type="protein sequence ID" value="MCJ8208093.1"/>
    <property type="molecule type" value="Genomic_DNA"/>
</dbReference>
<evidence type="ECO:0000256" key="1">
    <source>
        <dbReference type="ARBA" id="ARBA00004442"/>
    </source>
</evidence>
<name>A0A9X1X201_9SPHI</name>
<dbReference type="Gene3D" id="1.25.40.900">
    <property type="match status" value="1"/>
</dbReference>
<dbReference type="AlphaFoldDB" id="A0A9X1X201"/>
<gene>
    <name evidence="8" type="ORF">MUY27_00140</name>
</gene>
<evidence type="ECO:0000259" key="6">
    <source>
        <dbReference type="Pfam" id="PF07980"/>
    </source>
</evidence>
<comment type="subcellular location">
    <subcellularLocation>
        <location evidence="1">Cell outer membrane</location>
    </subcellularLocation>
</comment>
<keyword evidence="5" id="KW-0998">Cell outer membrane</keyword>
<accession>A0A9X1X201</accession>
<dbReference type="Gene3D" id="1.25.40.390">
    <property type="match status" value="1"/>
</dbReference>
<dbReference type="InterPro" id="IPR012944">
    <property type="entry name" value="SusD_RagB_dom"/>
</dbReference>
<dbReference type="Pfam" id="PF14322">
    <property type="entry name" value="SusD-like_3"/>
    <property type="match status" value="1"/>
</dbReference>
<dbReference type="InterPro" id="IPR011990">
    <property type="entry name" value="TPR-like_helical_dom_sf"/>
</dbReference>
<dbReference type="Proteomes" id="UP001139450">
    <property type="component" value="Unassembled WGS sequence"/>
</dbReference>
<dbReference type="GO" id="GO:0009279">
    <property type="term" value="C:cell outer membrane"/>
    <property type="evidence" value="ECO:0007669"/>
    <property type="project" value="UniProtKB-SubCell"/>
</dbReference>
<evidence type="ECO:0000313" key="8">
    <source>
        <dbReference type="EMBL" id="MCJ8208093.1"/>
    </source>
</evidence>
<evidence type="ECO:0000256" key="2">
    <source>
        <dbReference type="ARBA" id="ARBA00006275"/>
    </source>
</evidence>
<reference evidence="8" key="1">
    <citation type="submission" date="2022-04" db="EMBL/GenBank/DDBJ databases">
        <title>Mucilaginibacter sp. RS28 isolated from freshwater.</title>
        <authorList>
            <person name="Ko S.-R."/>
        </authorList>
    </citation>
    <scope>NUCLEOTIDE SEQUENCE</scope>
    <source>
        <strain evidence="8">RS28</strain>
    </source>
</reference>
<sequence>MNRKLFIPIIIMIMLCAGSCKKDWLDQKRDISLVVPTSLSDMRQLLRNSIPQEYECRGITELGAGDYYITTTNYNSLTAQLEKSGYIWKSDLFAGITYLAEWDYSYQQVLTANVVLEALDKLSQTTSNQADYNDVKGEALFMRARAFYNVAQVFTKPYEKTSAGSDLGVPLRQTSDINAVSTRATLQQTYDQITADLQTAASLIKVIPDSRVDPGLAAVSGLLARCYLSMGNYDKALQYSDQSLKTYSKLINYNTLSKTSTRPFTVLNDEVILPGYVNTSLASLKAGVGRIDSVLYASYAADDLRKTLYFLKNTDGTFSFKGQYSGTSLLFGGLATDEMYLIRAECEARTNNLTAALADLNTLMATRFKTGTYTPYTTTDVNAALKTILLERRKELLLRGLRWSDLRRLNKDPQFAATLTKVISGTTYTLLPNDPRYTFPIPEYVIKLSGITQNTY</sequence>
<keyword evidence="4" id="KW-0472">Membrane</keyword>
<dbReference type="Gene3D" id="2.20.20.130">
    <property type="match status" value="1"/>
</dbReference>
<feature type="domain" description="RagB/SusD" evidence="6">
    <location>
        <begin position="338"/>
        <end position="410"/>
    </location>
</feature>
<feature type="domain" description="SusD-like N-terminal" evidence="7">
    <location>
        <begin position="23"/>
        <end position="228"/>
    </location>
</feature>
<dbReference type="RefSeq" id="WP_245127931.1">
    <property type="nucleotide sequence ID" value="NZ_JALJEJ010000001.1"/>
</dbReference>
<evidence type="ECO:0000256" key="3">
    <source>
        <dbReference type="ARBA" id="ARBA00022729"/>
    </source>
</evidence>
<evidence type="ECO:0000256" key="5">
    <source>
        <dbReference type="ARBA" id="ARBA00023237"/>
    </source>
</evidence>
<proteinExistence type="inferred from homology"/>
<evidence type="ECO:0000259" key="7">
    <source>
        <dbReference type="Pfam" id="PF14322"/>
    </source>
</evidence>
<dbReference type="InterPro" id="IPR033985">
    <property type="entry name" value="SusD-like_N"/>
</dbReference>
<organism evidence="8 9">
    <name type="scientific">Mucilaginibacter straminoryzae</name>
    <dbReference type="NCBI Taxonomy" id="2932774"/>
    <lineage>
        <taxon>Bacteria</taxon>
        <taxon>Pseudomonadati</taxon>
        <taxon>Bacteroidota</taxon>
        <taxon>Sphingobacteriia</taxon>
        <taxon>Sphingobacteriales</taxon>
        <taxon>Sphingobacteriaceae</taxon>
        <taxon>Mucilaginibacter</taxon>
    </lineage>
</organism>